<keyword evidence="1" id="KW-0677">Repeat</keyword>
<reference evidence="6" key="1">
    <citation type="submission" date="2019-12" db="EMBL/GenBank/DDBJ databases">
        <title>Genome sequencing and annotation of Brassica cretica.</title>
        <authorList>
            <person name="Studholme D.J."/>
            <person name="Sarris P."/>
        </authorList>
    </citation>
    <scope>NUCLEOTIDE SEQUENCE</scope>
    <source>
        <strain evidence="6">PFS-109/04</strain>
        <tissue evidence="6">Leaf</tissue>
    </source>
</reference>
<dbReference type="InterPro" id="IPR012677">
    <property type="entry name" value="Nucleotide-bd_a/b_plait_sf"/>
</dbReference>
<dbReference type="Pfam" id="PF00076">
    <property type="entry name" value="RRM_1"/>
    <property type="match status" value="4"/>
</dbReference>
<feature type="domain" description="RRM" evidence="5">
    <location>
        <begin position="700"/>
        <end position="777"/>
    </location>
</feature>
<dbReference type="GO" id="GO:0003729">
    <property type="term" value="F:mRNA binding"/>
    <property type="evidence" value="ECO:0007669"/>
    <property type="project" value="TreeGrafter"/>
</dbReference>
<dbReference type="FunFam" id="3.30.70.330:FF:000051">
    <property type="entry name" value="Heterogeneous nuclear ribonucleoprotein 1"/>
    <property type="match status" value="1"/>
</dbReference>
<dbReference type="PROSITE" id="PS50102">
    <property type="entry name" value="RRM"/>
    <property type="match status" value="4"/>
</dbReference>
<dbReference type="GO" id="GO:0006417">
    <property type="term" value="P:regulation of translation"/>
    <property type="evidence" value="ECO:0007669"/>
    <property type="project" value="TreeGrafter"/>
</dbReference>
<comment type="caution">
    <text evidence="6">The sequence shown here is derived from an EMBL/GenBank/DDBJ whole genome shotgun (WGS) entry which is preliminary data.</text>
</comment>
<dbReference type="InterPro" id="IPR035979">
    <property type="entry name" value="RBD_domain_sf"/>
</dbReference>
<dbReference type="SUPFAM" id="SSF54928">
    <property type="entry name" value="RNA-binding domain, RBD"/>
    <property type="match status" value="4"/>
</dbReference>
<evidence type="ECO:0000256" key="3">
    <source>
        <dbReference type="PROSITE-ProRule" id="PRU00176"/>
    </source>
</evidence>
<gene>
    <name evidence="6" type="ORF">F2Q69_00034116</name>
</gene>
<dbReference type="CDD" id="cd12325">
    <property type="entry name" value="RRM1_hnRNPA_hnRNPD_like"/>
    <property type="match status" value="1"/>
</dbReference>
<organism evidence="6 7">
    <name type="scientific">Brassica cretica</name>
    <name type="common">Mustard</name>
    <dbReference type="NCBI Taxonomy" id="69181"/>
    <lineage>
        <taxon>Eukaryota</taxon>
        <taxon>Viridiplantae</taxon>
        <taxon>Streptophyta</taxon>
        <taxon>Embryophyta</taxon>
        <taxon>Tracheophyta</taxon>
        <taxon>Spermatophyta</taxon>
        <taxon>Magnoliopsida</taxon>
        <taxon>eudicotyledons</taxon>
        <taxon>Gunneridae</taxon>
        <taxon>Pentapetalae</taxon>
        <taxon>rosids</taxon>
        <taxon>malvids</taxon>
        <taxon>Brassicales</taxon>
        <taxon>Brassicaceae</taxon>
        <taxon>Brassiceae</taxon>
        <taxon>Brassica</taxon>
    </lineage>
</organism>
<evidence type="ECO:0000256" key="4">
    <source>
        <dbReference type="SAM" id="MobiDB-lite"/>
    </source>
</evidence>
<dbReference type="PANTHER" id="PTHR48032:SF7">
    <property type="entry name" value="RRM DOMAIN-CONTAINING PROTEIN"/>
    <property type="match status" value="1"/>
</dbReference>
<dbReference type="Proteomes" id="UP000712600">
    <property type="component" value="Unassembled WGS sequence"/>
</dbReference>
<sequence>MESVSDLGKLFIGGISWDTDEERLGEYFSKFGDLVESVIMRDRATGRARGFGFIVFADPSVAERVIMEKHIIDGRTVEAKKAVPRDDQQQVLKRHASPMHLGGNGGRTKKIFVGGLPSSITEAEFKNYFDQFGTVSDVVVMYDHNTQRPRGFGFVTFDSEESVDIVLHKTFHELNGKMVEVKRAVPKEPSQASVNRSSPVLGFGNNYGVVSNNSYFNSFAPGYSNNPGGRFSPIGSGRNAFSNFGLGSNQELGLNGNTLGFNRLPGDQYFNNASPNRFNSPIGFNRGDSAYNPSNRDLWGNSPGLNLGVSVGNNRGNWGLSDTNGYGRSFGTGSGLSALSFSGGLPSSITEAEFKNYFDQFGTVSDVVVMYDHNTQRPRGFGFVTFDSEESVDIVLHKTFHELNGKMVEVKRAVPKEPSQASVNRSSPVLGFGNNYGVVSNNSYFNSFAPGYSNNPGGRFSPIGSGRNAFSNFGLGSNQELGLNGNTLGFNRLPGDQYFNNASPNRFNSPIGFNRGDSAYNPSNRDLWGNSPGLNLGVSVGNNRGNWGISGTNGYGRSFGTGSGLSALSFSGNNNNTNGFEGSIGELYRGSSVYSDSTWQQMLPHQSSNELEGLSRSYGSGIGNVGSEPSANASEGYPRSYSVGGNRQTNREEKTDEESDTCRSRKNNVPCRVSIFKLQLLSYVRHASPMHLGGNGGRTKKIFVGGLPSSITEAEFKNYFDQFGTVSDVVVMYDHNTQRPRGFGFVTFDSEESVDIVLHKTFHELNGKMVEVKRAVPKEPSQASVNRSSPVLGFGNNYGVVSNNSYFNSFAPGYSNNPGGRFSPIGSGRNAFSNFGLGSNQELSLNGNTLGFNRLPGDQYFNNASPNRFNSPIGFNRGDSAYNPSNRDLWGNSPGLNLGVSVGNNRGNWGLSDTNGYGRSFGTGSGLSALSFSGNNNNTNGFDGSIGELYRGSSVYSDSTWQQTLPYHQSSIELEGLSRSYGFGIGNVGSDPSGNASEGYPGSYSVGGNRQTNRGIEA</sequence>
<feature type="domain" description="RRM" evidence="5">
    <location>
        <begin position="338"/>
        <end position="415"/>
    </location>
</feature>
<dbReference type="InterPro" id="IPR000504">
    <property type="entry name" value="RRM_dom"/>
</dbReference>
<feature type="region of interest" description="Disordered" evidence="4">
    <location>
        <begin position="990"/>
        <end position="1018"/>
    </location>
</feature>
<evidence type="ECO:0000313" key="6">
    <source>
        <dbReference type="EMBL" id="KAF3602015.1"/>
    </source>
</evidence>
<evidence type="ECO:0000256" key="1">
    <source>
        <dbReference type="ARBA" id="ARBA00022737"/>
    </source>
</evidence>
<feature type="compositionally biased region" description="Polar residues" evidence="4">
    <location>
        <begin position="1006"/>
        <end position="1018"/>
    </location>
</feature>
<evidence type="ECO:0000259" key="5">
    <source>
        <dbReference type="PROSITE" id="PS50102"/>
    </source>
</evidence>
<dbReference type="Gene3D" id="3.30.70.330">
    <property type="match status" value="4"/>
</dbReference>
<accession>A0A8S9SPU1</accession>
<dbReference type="CDD" id="cd12330">
    <property type="entry name" value="RRM2_Hrp1p"/>
    <property type="match status" value="3"/>
</dbReference>
<evidence type="ECO:0000256" key="2">
    <source>
        <dbReference type="ARBA" id="ARBA00022884"/>
    </source>
</evidence>
<keyword evidence="2 3" id="KW-0694">RNA-binding</keyword>
<dbReference type="AlphaFoldDB" id="A0A8S9SPU1"/>
<feature type="region of interest" description="Disordered" evidence="4">
    <location>
        <begin position="605"/>
        <end position="665"/>
    </location>
</feature>
<name>A0A8S9SPU1_BRACR</name>
<dbReference type="EMBL" id="QGKX02000004">
    <property type="protein sequence ID" value="KAF3602015.1"/>
    <property type="molecule type" value="Genomic_DNA"/>
</dbReference>
<evidence type="ECO:0000313" key="7">
    <source>
        <dbReference type="Proteomes" id="UP000712600"/>
    </source>
</evidence>
<dbReference type="SMART" id="SM00360">
    <property type="entry name" value="RRM"/>
    <property type="match status" value="4"/>
</dbReference>
<proteinExistence type="predicted"/>
<dbReference type="FunFam" id="3.30.70.330:FF:000102">
    <property type="entry name" value="Heterogeneous nuclear ribonucleoprotein 1"/>
    <property type="match status" value="3"/>
</dbReference>
<protein>
    <recommendedName>
        <fullName evidence="5">RRM domain-containing protein</fullName>
    </recommendedName>
</protein>
<dbReference type="PANTHER" id="PTHR48032">
    <property type="entry name" value="RNA-BINDING PROTEIN MUSASHI HOMOLOG RBP6"/>
    <property type="match status" value="1"/>
</dbReference>
<feature type="domain" description="RRM" evidence="5">
    <location>
        <begin position="109"/>
        <end position="186"/>
    </location>
</feature>
<feature type="domain" description="RRM" evidence="5">
    <location>
        <begin position="8"/>
        <end position="84"/>
    </location>
</feature>